<reference evidence="2" key="1">
    <citation type="submission" date="2023-10" db="EMBL/GenBank/DDBJ databases">
        <authorList>
            <person name="Domelevo Entfellner J.-B."/>
        </authorList>
    </citation>
    <scope>NUCLEOTIDE SEQUENCE</scope>
</reference>
<feature type="compositionally biased region" description="Basic and acidic residues" evidence="1">
    <location>
        <begin position="178"/>
        <end position="188"/>
    </location>
</feature>
<feature type="compositionally biased region" description="Basic residues" evidence="1">
    <location>
        <begin position="189"/>
        <end position="202"/>
    </location>
</feature>
<feature type="compositionally biased region" description="Polar residues" evidence="1">
    <location>
        <begin position="212"/>
        <end position="222"/>
    </location>
</feature>
<dbReference type="EMBL" id="OY731401">
    <property type="protein sequence ID" value="CAJ1947880.1"/>
    <property type="molecule type" value="Genomic_DNA"/>
</dbReference>
<name>A0AA86SQ38_9FABA</name>
<evidence type="ECO:0000313" key="2">
    <source>
        <dbReference type="EMBL" id="CAJ1947880.1"/>
    </source>
</evidence>
<organism evidence="2 3">
    <name type="scientific">Sphenostylis stenocarpa</name>
    <dbReference type="NCBI Taxonomy" id="92480"/>
    <lineage>
        <taxon>Eukaryota</taxon>
        <taxon>Viridiplantae</taxon>
        <taxon>Streptophyta</taxon>
        <taxon>Embryophyta</taxon>
        <taxon>Tracheophyta</taxon>
        <taxon>Spermatophyta</taxon>
        <taxon>Magnoliopsida</taxon>
        <taxon>eudicotyledons</taxon>
        <taxon>Gunneridae</taxon>
        <taxon>Pentapetalae</taxon>
        <taxon>rosids</taxon>
        <taxon>fabids</taxon>
        <taxon>Fabales</taxon>
        <taxon>Fabaceae</taxon>
        <taxon>Papilionoideae</taxon>
        <taxon>50 kb inversion clade</taxon>
        <taxon>NPAAA clade</taxon>
        <taxon>indigoferoid/millettioid clade</taxon>
        <taxon>Phaseoleae</taxon>
        <taxon>Sphenostylis</taxon>
    </lineage>
</organism>
<protein>
    <submittedName>
        <fullName evidence="2">Uncharacterized protein</fullName>
    </submittedName>
</protein>
<evidence type="ECO:0000256" key="1">
    <source>
        <dbReference type="SAM" id="MobiDB-lite"/>
    </source>
</evidence>
<dbReference type="AlphaFoldDB" id="A0AA86SQ38"/>
<proteinExistence type="predicted"/>
<dbReference type="Proteomes" id="UP001189624">
    <property type="component" value="Chromosome 4"/>
</dbReference>
<accession>A0AA86SQ38</accession>
<dbReference type="Gramene" id="rna-AYBTSS11_LOCUS12891">
    <property type="protein sequence ID" value="CAJ1947880.1"/>
    <property type="gene ID" value="gene-AYBTSS11_LOCUS12891"/>
</dbReference>
<gene>
    <name evidence="2" type="ORF">AYBTSS11_LOCUS12891</name>
</gene>
<feature type="region of interest" description="Disordered" evidence="1">
    <location>
        <begin position="178"/>
        <end position="222"/>
    </location>
</feature>
<evidence type="ECO:0000313" key="3">
    <source>
        <dbReference type="Proteomes" id="UP001189624"/>
    </source>
</evidence>
<sequence>MNNEPLDWGVLVTMTMLKTKRHPTFKIPYALLVSRILEYKGVNVEGEQVVRTNNLNRMLDSTLIQLQMVHVNDIYVHKDDVLNEGDEIEDSDEDMPPAAELPSDQIQSVGTSSTHHCRPQILPGLQIKSRRPPIGRWTKPNKPLGETITPHTRIGRIFGTKISFLAFLGRDRRLASGKWRDGGLDPVRRERRSRHCQARKPINRGSPPLISTDHTTFSPPSL</sequence>
<keyword evidence="3" id="KW-1185">Reference proteome</keyword>